<name>X6LUH2_RETFI</name>
<proteinExistence type="predicted"/>
<dbReference type="EMBL" id="ASPP01028629">
    <property type="protein sequence ID" value="ETO05021.1"/>
    <property type="molecule type" value="Genomic_DNA"/>
</dbReference>
<dbReference type="AlphaFoldDB" id="X6LUH2"/>
<protein>
    <submittedName>
        <fullName evidence="1">Uncharacterized protein</fullName>
    </submittedName>
</protein>
<reference evidence="1 2" key="1">
    <citation type="journal article" date="2013" name="Curr. Biol.">
        <title>The Genome of the Foraminiferan Reticulomyxa filosa.</title>
        <authorList>
            <person name="Glockner G."/>
            <person name="Hulsmann N."/>
            <person name="Schleicher M."/>
            <person name="Noegel A.A."/>
            <person name="Eichinger L."/>
            <person name="Gallinger C."/>
            <person name="Pawlowski J."/>
            <person name="Sierra R."/>
            <person name="Euteneuer U."/>
            <person name="Pillet L."/>
            <person name="Moustafa A."/>
            <person name="Platzer M."/>
            <person name="Groth M."/>
            <person name="Szafranski K."/>
            <person name="Schliwa M."/>
        </authorList>
    </citation>
    <scope>NUCLEOTIDE SEQUENCE [LARGE SCALE GENOMIC DNA]</scope>
</reference>
<organism evidence="1 2">
    <name type="scientific">Reticulomyxa filosa</name>
    <dbReference type="NCBI Taxonomy" id="46433"/>
    <lineage>
        <taxon>Eukaryota</taxon>
        <taxon>Sar</taxon>
        <taxon>Rhizaria</taxon>
        <taxon>Retaria</taxon>
        <taxon>Foraminifera</taxon>
        <taxon>Monothalamids</taxon>
        <taxon>Reticulomyxidae</taxon>
        <taxon>Reticulomyxa</taxon>
    </lineage>
</organism>
<keyword evidence="2" id="KW-1185">Reference proteome</keyword>
<dbReference type="Proteomes" id="UP000023152">
    <property type="component" value="Unassembled WGS sequence"/>
</dbReference>
<sequence length="154" mass="18109">MLEYSILSLLLYNYTQKKKNRVQQKLLNKNDFTNSNTFVPFGINVTNRKPPCCCFDELSILAIKTGVFITIFPITAKNITIKIYLIKKFISFLEKTNINEMKFVKFFERSNLLENSISFFLGGIKEKTYKNRQQVAQFFFFSLTNFELFTETSL</sequence>
<accession>X6LUH2</accession>
<gene>
    <name evidence="1" type="ORF">RFI_32375</name>
</gene>
<comment type="caution">
    <text evidence="1">The sequence shown here is derived from an EMBL/GenBank/DDBJ whole genome shotgun (WGS) entry which is preliminary data.</text>
</comment>
<evidence type="ECO:0000313" key="1">
    <source>
        <dbReference type="EMBL" id="ETO05021.1"/>
    </source>
</evidence>
<evidence type="ECO:0000313" key="2">
    <source>
        <dbReference type="Proteomes" id="UP000023152"/>
    </source>
</evidence>